<dbReference type="Proteomes" id="UP000796880">
    <property type="component" value="Unassembled WGS sequence"/>
</dbReference>
<organism evidence="1 2">
    <name type="scientific">Rhamnella rubrinervis</name>
    <dbReference type="NCBI Taxonomy" id="2594499"/>
    <lineage>
        <taxon>Eukaryota</taxon>
        <taxon>Viridiplantae</taxon>
        <taxon>Streptophyta</taxon>
        <taxon>Embryophyta</taxon>
        <taxon>Tracheophyta</taxon>
        <taxon>Spermatophyta</taxon>
        <taxon>Magnoliopsida</taxon>
        <taxon>eudicotyledons</taxon>
        <taxon>Gunneridae</taxon>
        <taxon>Pentapetalae</taxon>
        <taxon>rosids</taxon>
        <taxon>fabids</taxon>
        <taxon>Rosales</taxon>
        <taxon>Rhamnaceae</taxon>
        <taxon>rhamnoid group</taxon>
        <taxon>Rhamneae</taxon>
        <taxon>Rhamnella</taxon>
    </lineage>
</organism>
<gene>
    <name evidence="1" type="ORF">FNV43_RR14718</name>
</gene>
<evidence type="ECO:0000313" key="2">
    <source>
        <dbReference type="Proteomes" id="UP000796880"/>
    </source>
</evidence>
<proteinExistence type="predicted"/>
<sequence>MLPRIPINICFTRHPSWNRPGFAMLLVTEDQLASDLFLYNANEPDDDDDDDDDDGKKYSSEYFNYISRTNIGCGVVVRGLVPSGLMEMRLWIRVVVDTSSEVGANCVLTQASTSSAVTFSLVSDWSWSQQVASLRAVLCSVLDLLLWVSSISSTCSLLPCASVVVFHRALTVRKELIVVSWAELFIGGFTATRGFWQAKHSVAALFIMEPILENRNWKWSTTTTEILTSGSGNEDLATDLPGQPQVNFQHYASYVKVNESHGRALFLLVL</sequence>
<reference evidence="1" key="1">
    <citation type="submission" date="2020-03" db="EMBL/GenBank/DDBJ databases">
        <title>A high-quality chromosome-level genome assembly of a woody plant with both climbing and erect habits, Rhamnella rubrinervis.</title>
        <authorList>
            <person name="Lu Z."/>
            <person name="Yang Y."/>
            <person name="Zhu X."/>
            <person name="Sun Y."/>
        </authorList>
    </citation>
    <scope>NUCLEOTIDE SEQUENCE</scope>
    <source>
        <strain evidence="1">BYM</strain>
        <tissue evidence="1">Leaf</tissue>
    </source>
</reference>
<dbReference type="AlphaFoldDB" id="A0A8K0MGM4"/>
<evidence type="ECO:0000313" key="1">
    <source>
        <dbReference type="EMBL" id="KAF3445025.1"/>
    </source>
</evidence>
<comment type="caution">
    <text evidence="1">The sequence shown here is derived from an EMBL/GenBank/DDBJ whole genome shotgun (WGS) entry which is preliminary data.</text>
</comment>
<name>A0A8K0MGM4_9ROSA</name>
<accession>A0A8K0MGM4</accession>
<dbReference type="EMBL" id="VOIH02000006">
    <property type="protein sequence ID" value="KAF3445025.1"/>
    <property type="molecule type" value="Genomic_DNA"/>
</dbReference>
<protein>
    <submittedName>
        <fullName evidence="1">Uncharacterized protein</fullName>
    </submittedName>
</protein>
<keyword evidence="2" id="KW-1185">Reference proteome</keyword>